<reference evidence="9 10" key="1">
    <citation type="submission" date="2016-05" db="EMBL/GenBank/DDBJ databases">
        <title>Microbial solvent formation.</title>
        <authorList>
            <person name="Poehlein A."/>
            <person name="Montoya Solano J.D."/>
            <person name="Flitsch S."/>
            <person name="Krabben P."/>
            <person name="Duerre P."/>
            <person name="Daniel R."/>
        </authorList>
    </citation>
    <scope>NUCLEOTIDE SEQUENCE [LARGE SCALE GENOMIC DNA]</scope>
    <source>
        <strain evidence="9 10">DSM 2619</strain>
    </source>
</reference>
<dbReference type="InterPro" id="IPR005769">
    <property type="entry name" value="PhnE/PtxC"/>
</dbReference>
<evidence type="ECO:0000256" key="7">
    <source>
        <dbReference type="RuleBase" id="RU363032"/>
    </source>
</evidence>
<keyword evidence="5 7" id="KW-1133">Transmembrane helix</keyword>
<dbReference type="Pfam" id="PF00528">
    <property type="entry name" value="BPD_transp_1"/>
    <property type="match status" value="1"/>
</dbReference>
<dbReference type="Gene3D" id="1.10.3720.10">
    <property type="entry name" value="MetI-like"/>
    <property type="match status" value="1"/>
</dbReference>
<name>A0A1S8TBZ1_9CLOT</name>
<feature type="transmembrane region" description="Helical" evidence="7">
    <location>
        <begin position="114"/>
        <end position="135"/>
    </location>
</feature>
<dbReference type="PANTHER" id="PTHR30043:SF8">
    <property type="entry name" value="ABC TRANSPORTER, PERMEASE PROTEIN CC0363, PUTATIVE-RELATED"/>
    <property type="match status" value="1"/>
</dbReference>
<dbReference type="NCBIfam" id="TIGR01097">
    <property type="entry name" value="PhnE"/>
    <property type="match status" value="1"/>
</dbReference>
<protein>
    <submittedName>
        <fullName evidence="9">Phosphate-import permease protein PhnE</fullName>
    </submittedName>
</protein>
<dbReference type="InterPro" id="IPR035906">
    <property type="entry name" value="MetI-like_sf"/>
</dbReference>
<evidence type="ECO:0000256" key="6">
    <source>
        <dbReference type="ARBA" id="ARBA00023136"/>
    </source>
</evidence>
<evidence type="ECO:0000313" key="9">
    <source>
        <dbReference type="EMBL" id="OOM74955.1"/>
    </source>
</evidence>
<evidence type="ECO:0000256" key="2">
    <source>
        <dbReference type="ARBA" id="ARBA00004196"/>
    </source>
</evidence>
<dbReference type="PANTHER" id="PTHR30043">
    <property type="entry name" value="PHOSPHONATES TRANSPORT SYSTEM PERMEASE PROTEIN"/>
    <property type="match status" value="1"/>
</dbReference>
<dbReference type="PROSITE" id="PS50928">
    <property type="entry name" value="ABC_TM1"/>
    <property type="match status" value="1"/>
</dbReference>
<sequence length="269" mass="29057">MKVEVKNQLEKEPKLWIVKLLSTLFVLSLIIWTSNSIEYHGIKESGVSIAKNILVGIVSPSTDLLINFNTNGVPYLLLQTIAIAILGTIIGSIISVPFAFMCSANIVPKWISTLGTIIVAAIRTIPSFVYGLMFIRVTGPGAFAGVLTIGVVSIGMITKLYIEAIEDLDKNIIESLDVAGCTLVQKVRYGILPQLSTNFVSTAIYRFEINLKDATVLGLVGAGGIGAPLIFAMNSYRWKEVGAILIGLVILVVVVEYCSTRIRAKLARG</sequence>
<evidence type="ECO:0000256" key="4">
    <source>
        <dbReference type="ARBA" id="ARBA00022692"/>
    </source>
</evidence>
<accession>A0A1S8TBZ1</accession>
<dbReference type="STRING" id="29367.CLPUN_35840"/>
<evidence type="ECO:0000256" key="3">
    <source>
        <dbReference type="ARBA" id="ARBA00022448"/>
    </source>
</evidence>
<dbReference type="OrthoDB" id="8557224at2"/>
<proteinExistence type="inferred from homology"/>
<dbReference type="AlphaFoldDB" id="A0A1S8TBZ1"/>
<dbReference type="InterPro" id="IPR000515">
    <property type="entry name" value="MetI-like"/>
</dbReference>
<keyword evidence="4 7" id="KW-0812">Transmembrane</keyword>
<evidence type="ECO:0000259" key="8">
    <source>
        <dbReference type="PROSITE" id="PS50928"/>
    </source>
</evidence>
<dbReference type="GO" id="GO:0030313">
    <property type="term" value="C:cell envelope"/>
    <property type="evidence" value="ECO:0007669"/>
    <property type="project" value="UniProtKB-SubCell"/>
</dbReference>
<evidence type="ECO:0000313" key="10">
    <source>
        <dbReference type="Proteomes" id="UP000190890"/>
    </source>
</evidence>
<dbReference type="EMBL" id="LZZM01000191">
    <property type="protein sequence ID" value="OOM74955.1"/>
    <property type="molecule type" value="Genomic_DNA"/>
</dbReference>
<gene>
    <name evidence="9" type="primary">phnE_1</name>
    <name evidence="9" type="ORF">CLPUN_35840</name>
</gene>
<feature type="domain" description="ABC transmembrane type-1" evidence="8">
    <location>
        <begin position="77"/>
        <end position="259"/>
    </location>
</feature>
<dbReference type="Proteomes" id="UP000190890">
    <property type="component" value="Unassembled WGS sequence"/>
</dbReference>
<evidence type="ECO:0000256" key="1">
    <source>
        <dbReference type="ARBA" id="ARBA00004141"/>
    </source>
</evidence>
<feature type="transmembrane region" description="Helical" evidence="7">
    <location>
        <begin position="76"/>
        <end position="102"/>
    </location>
</feature>
<comment type="similarity">
    <text evidence="7">Belongs to the binding-protein-dependent transport system permease family.</text>
</comment>
<feature type="transmembrane region" description="Helical" evidence="7">
    <location>
        <begin position="16"/>
        <end position="34"/>
    </location>
</feature>
<evidence type="ECO:0000256" key="5">
    <source>
        <dbReference type="ARBA" id="ARBA00022989"/>
    </source>
</evidence>
<dbReference type="RefSeq" id="WP_077848600.1">
    <property type="nucleotide sequence ID" value="NZ_LZZM01000191.1"/>
</dbReference>
<organism evidence="9 10">
    <name type="scientific">Clostridium puniceum</name>
    <dbReference type="NCBI Taxonomy" id="29367"/>
    <lineage>
        <taxon>Bacteria</taxon>
        <taxon>Bacillati</taxon>
        <taxon>Bacillota</taxon>
        <taxon>Clostridia</taxon>
        <taxon>Eubacteriales</taxon>
        <taxon>Clostridiaceae</taxon>
        <taxon>Clostridium</taxon>
    </lineage>
</organism>
<dbReference type="GO" id="GO:0005886">
    <property type="term" value="C:plasma membrane"/>
    <property type="evidence" value="ECO:0007669"/>
    <property type="project" value="UniProtKB-SubCell"/>
</dbReference>
<dbReference type="SUPFAM" id="SSF161098">
    <property type="entry name" value="MetI-like"/>
    <property type="match status" value="1"/>
</dbReference>
<dbReference type="CDD" id="cd06261">
    <property type="entry name" value="TM_PBP2"/>
    <property type="match status" value="1"/>
</dbReference>
<feature type="transmembrane region" description="Helical" evidence="7">
    <location>
        <begin position="214"/>
        <end position="235"/>
    </location>
</feature>
<keyword evidence="6 7" id="KW-0472">Membrane</keyword>
<feature type="transmembrane region" description="Helical" evidence="7">
    <location>
        <begin position="241"/>
        <end position="259"/>
    </location>
</feature>
<keyword evidence="3 7" id="KW-0813">Transport</keyword>
<comment type="subcellular location">
    <subcellularLocation>
        <location evidence="2">Cell envelope</location>
    </subcellularLocation>
    <subcellularLocation>
        <location evidence="7">Cell membrane</location>
        <topology evidence="7">Multi-pass membrane protein</topology>
    </subcellularLocation>
    <subcellularLocation>
        <location evidence="1">Membrane</location>
        <topology evidence="1">Multi-pass membrane protein</topology>
    </subcellularLocation>
</comment>
<keyword evidence="10" id="KW-1185">Reference proteome</keyword>
<feature type="transmembrane region" description="Helical" evidence="7">
    <location>
        <begin position="141"/>
        <end position="162"/>
    </location>
</feature>
<comment type="caution">
    <text evidence="9">The sequence shown here is derived from an EMBL/GenBank/DDBJ whole genome shotgun (WGS) entry which is preliminary data.</text>
</comment>
<dbReference type="GO" id="GO:0015416">
    <property type="term" value="F:ABC-type phosphonate transporter activity"/>
    <property type="evidence" value="ECO:0007669"/>
    <property type="project" value="InterPro"/>
</dbReference>